<evidence type="ECO:0000256" key="1">
    <source>
        <dbReference type="ARBA" id="ARBA00022574"/>
    </source>
</evidence>
<keyword evidence="2" id="KW-0677">Repeat</keyword>
<dbReference type="OrthoDB" id="538223at2759"/>
<dbReference type="Pfam" id="PF00400">
    <property type="entry name" value="WD40"/>
    <property type="match status" value="10"/>
</dbReference>
<dbReference type="PROSITE" id="PS50294">
    <property type="entry name" value="WD_REPEATS_REGION"/>
    <property type="match status" value="9"/>
</dbReference>
<dbReference type="PANTHER" id="PTHR19879">
    <property type="entry name" value="TRANSCRIPTION INITIATION FACTOR TFIID"/>
    <property type="match status" value="1"/>
</dbReference>
<dbReference type="CDD" id="cd00200">
    <property type="entry name" value="WD40"/>
    <property type="match status" value="2"/>
</dbReference>
<dbReference type="PROSITE" id="PS50082">
    <property type="entry name" value="WD_REPEATS_2"/>
    <property type="match status" value="10"/>
</dbReference>
<dbReference type="SUPFAM" id="SSF49562">
    <property type="entry name" value="C2 domain (Calcium/lipid-binding domain, CaLB)"/>
    <property type="match status" value="2"/>
</dbReference>
<proteinExistence type="predicted"/>
<evidence type="ECO:0000256" key="3">
    <source>
        <dbReference type="PROSITE-ProRule" id="PRU00221"/>
    </source>
</evidence>
<feature type="repeat" description="WD" evidence="3">
    <location>
        <begin position="811"/>
        <end position="852"/>
    </location>
</feature>
<dbReference type="InterPro" id="IPR001680">
    <property type="entry name" value="WD40_rpt"/>
</dbReference>
<dbReference type="PRINTS" id="PR00320">
    <property type="entry name" value="GPROTEINBRPT"/>
</dbReference>
<organism evidence="6 7">
    <name type="scientific">Pyrrhoderma noxium</name>
    <dbReference type="NCBI Taxonomy" id="2282107"/>
    <lineage>
        <taxon>Eukaryota</taxon>
        <taxon>Fungi</taxon>
        <taxon>Dikarya</taxon>
        <taxon>Basidiomycota</taxon>
        <taxon>Agaricomycotina</taxon>
        <taxon>Agaricomycetes</taxon>
        <taxon>Hymenochaetales</taxon>
        <taxon>Hymenochaetaceae</taxon>
        <taxon>Pyrrhoderma</taxon>
    </lineage>
</organism>
<feature type="repeat" description="WD" evidence="3">
    <location>
        <begin position="983"/>
        <end position="1024"/>
    </location>
</feature>
<feature type="repeat" description="WD" evidence="3">
    <location>
        <begin position="1026"/>
        <end position="1067"/>
    </location>
</feature>
<dbReference type="PROSITE" id="PS50004">
    <property type="entry name" value="C2"/>
    <property type="match status" value="2"/>
</dbReference>
<dbReference type="InterPro" id="IPR027417">
    <property type="entry name" value="P-loop_NTPase"/>
</dbReference>
<evidence type="ECO:0000259" key="5">
    <source>
        <dbReference type="PROSITE" id="PS50004"/>
    </source>
</evidence>
<feature type="repeat" description="WD" evidence="3">
    <location>
        <begin position="768"/>
        <end position="809"/>
    </location>
</feature>
<dbReference type="PROSITE" id="PS00678">
    <property type="entry name" value="WD_REPEATS_1"/>
    <property type="match status" value="7"/>
</dbReference>
<feature type="compositionally biased region" description="Low complexity" evidence="4">
    <location>
        <begin position="1072"/>
        <end position="1083"/>
    </location>
</feature>
<dbReference type="SMART" id="SM00382">
    <property type="entry name" value="AAA"/>
    <property type="match status" value="2"/>
</dbReference>
<reference evidence="6 7" key="1">
    <citation type="journal article" date="2017" name="Mol. Ecol.">
        <title>Comparative and population genomic landscape of Phellinus noxius: A hypervariable fungus causing root rot in trees.</title>
        <authorList>
            <person name="Chung C.L."/>
            <person name="Lee T.J."/>
            <person name="Akiba M."/>
            <person name="Lee H.H."/>
            <person name="Kuo T.H."/>
            <person name="Liu D."/>
            <person name="Ke H.M."/>
            <person name="Yokoi T."/>
            <person name="Roa M.B."/>
            <person name="Lu M.J."/>
            <person name="Chang Y.Y."/>
            <person name="Ann P.J."/>
            <person name="Tsai J.N."/>
            <person name="Chen C.Y."/>
            <person name="Tzean S.S."/>
            <person name="Ota Y."/>
            <person name="Hattori T."/>
            <person name="Sahashi N."/>
            <person name="Liou R.F."/>
            <person name="Kikuchi T."/>
            <person name="Tsai I.J."/>
        </authorList>
    </citation>
    <scope>NUCLEOTIDE SEQUENCE [LARGE SCALE GENOMIC DNA]</scope>
    <source>
        <strain evidence="6 7">FFPRI411160</strain>
    </source>
</reference>
<dbReference type="Gene3D" id="3.40.50.300">
    <property type="entry name" value="P-loop containing nucleotide triphosphate hydrolases"/>
    <property type="match status" value="2"/>
</dbReference>
<dbReference type="CDD" id="cd00030">
    <property type="entry name" value="C2"/>
    <property type="match status" value="1"/>
</dbReference>
<dbReference type="InterPro" id="IPR019775">
    <property type="entry name" value="WD40_repeat_CS"/>
</dbReference>
<dbReference type="Proteomes" id="UP000217199">
    <property type="component" value="Unassembled WGS sequence"/>
</dbReference>
<dbReference type="InParanoid" id="A0A286UFL7"/>
<feature type="region of interest" description="Disordered" evidence="4">
    <location>
        <begin position="1987"/>
        <end position="2015"/>
    </location>
</feature>
<feature type="repeat" description="WD" evidence="3">
    <location>
        <begin position="940"/>
        <end position="981"/>
    </location>
</feature>
<dbReference type="SUPFAM" id="SSF50978">
    <property type="entry name" value="WD40 repeat-like"/>
    <property type="match status" value="2"/>
</dbReference>
<sequence>MVNKIPSYVKPDYFLKVKQVDLSERSWKQIRHGRSISPNLYVEMEYGKEKARTETVENTLSAVFPDKQVIVTPLNSNEETRLKLTIVHDSTKWFNTTIGQVEMNLKDIRDKTIDGEAQLCITSKSDGESIVGTITIHCEPINYELLVSQTQKYVTRNINSSSHLFEATENLTELIDNQNDMYQALLTLCNKLDTFVKLMDKISEIHPYADTAWQVTRMIYSAISSQMKADAEVVDLVDDMSVNVDCILKIRDMKDKFDGLKNVVIQILRQITECCIFVREYMGYGFFERMTLLENRQKIGEFQDIFNRLKQQLDRGVIINTALVIARMSEKIDTIYLENRLRPERFDASRFVKCDSETYNDVLSFLSTILMSTSGSNITWLYGPPGCGKSKISFTLAEHFNSISRLGAYLHFNAGSSSPSSVIATIAFKLACFDSTLGKIISDHVGRHHGELSVETQFKEYLLDPLIEGAHAVNGPVIIILDGLDECGHSKSLLKLFSSGLFSKLPHNFRFLITSRWNSEMADSFLAFPDSVHQVFLNLSDDHVSPIIQLFDHMETIYKRLIGGDGESRHLFYFDCFSSRMYSHDHLMHDYAFESPGISLLDAALSSIVLNCDSSKGLNTDIPNLDILLSENISPMLRHACLSWSSTLSSAVLLGPLSEMDVTILSRFVHDKLLTWVEVMSLIGEFDAVGPILQQAITCLEGCDKKIAIFLQDALDLLNKYGECVSSCAYEVYRSMLHLERGHSQVADHYQNSGVSNIWIEKLGNRPIEGHSISVFSVAFSPDGTRISSGSADGTVKIWNSESGKLVAGPFEGHSDFIHSVAFSPDGTRIVSGSDDSTVRIWDSESGKLVAGPFEEHSDCICSVAFSPDGTRIAWGSVESTVRICDIESGKLVTGPFKGHSRCVNSVAFSPDGTRIASGSDDATVRICDIESGDLVAGPFSGHSDWVCSIAFSPDGTRIVSGSRDCTVRIWDSETGKLVAGPFEGHSDCVNSVAFSPDGTRIASGSGDATVRIWDSESGKLVAGPFQGHSHWVHSVSFSPDGTRIASGSDDSTVRVWNVHSDPASRRKQPDSSSTNPIKPSSSQASPPVGSGELGWKLGKDGWIKVKCVELNKHAWKQVRRGRRDSPNLFVEMEYGKEKARTATIKDTLSPVFPDKQLIATPLNSDKETKLKITIMHDSTKWIDIVVGHIETNLKDIRDKTIDGEAQLSITSKSDAKSTVGTITIHCEPINYELLVSQAQNLVTRSRKSSSHLFEASEDLIEFIDNQNDMYQALLSLCNKLDSFVKLMDKISEIHPYADAAWQVTRMIYSAISSQIKADAEVVDLVNDMSVTVDCILKIRDMKDKFDGLKNVVIQIFRRITECCIFVREYMGHGFFERMTLLENRQKIDDFRDGFNRLKEQLDRGVITNTALVIARVSRKIDMIFLENRLKPQAFSAPHFVKCDTGTYKDVLSFLTTLLMSTSNNIIWLHGPPGCGKSTISLTLAENFNSTLRLGAYLYLNDSSCDPSSVIATIASKLACFDSKLGKIISDHVGRHHGGLSVKTQFKEYLLEPLIDGARAVNGPVIIILDGLDKCKYNESLLELLSSGLFSKLPHNFRFLITSRWDKEIANSLLTFPDSVHQVFLNISDDYSSPVIELFDHIDSIFEQSNQSYTQNEYKLFSNCVPPRIYTHKNPVSQSSLGYDYGLALPELSFMNMKLKSIVLNRTSLKGLNKDILSLDILLSENISPMLRHACLSWSSTLSDAVLLGPMFEMNTTILSQFIHEKLLIWIEVMSLMGEFDAVGPILQQAITCLEGYDKKLAIFLQDALDLLTKYGECVSSCAYEVYRSMLHLERGHSQVADHYQNSGVSNIWIEKFGHRPIEGHSDCVYSVSFSPDGTRIASGSHDKTIRIWDSETGKLVAGPFQGHSNWVISVAFSPDGTRIASGSHDSTVRIWSLETGKLVAGPFKGNSDWVNSVSFSPDGSRIASGSNDKTVRIWDVHSDPATYREQQNSSSTNPIKTESSKTSPPIGSSELKSNLGYDGWIKGNDGEILMWVPKQLRQYICPRKKAVLKCLKKLDTL</sequence>
<keyword evidence="7" id="KW-1185">Reference proteome</keyword>
<dbReference type="STRING" id="2282107.A0A286UFL7"/>
<dbReference type="PANTHER" id="PTHR19879:SF9">
    <property type="entry name" value="TRANSCRIPTION INITIATION FACTOR TFIID SUBUNIT 5"/>
    <property type="match status" value="1"/>
</dbReference>
<evidence type="ECO:0000256" key="2">
    <source>
        <dbReference type="ARBA" id="ARBA00022737"/>
    </source>
</evidence>
<name>A0A286UFL7_9AGAM</name>
<feature type="repeat" description="WD" evidence="3">
    <location>
        <begin position="1905"/>
        <end position="1946"/>
    </location>
</feature>
<feature type="repeat" description="WD" evidence="3">
    <location>
        <begin position="897"/>
        <end position="938"/>
    </location>
</feature>
<accession>A0A286UFL7</accession>
<feature type="compositionally biased region" description="Polar residues" evidence="4">
    <location>
        <begin position="1989"/>
        <end position="2015"/>
    </location>
</feature>
<dbReference type="InterPro" id="IPR036322">
    <property type="entry name" value="WD40_repeat_dom_sf"/>
</dbReference>
<evidence type="ECO:0000313" key="7">
    <source>
        <dbReference type="Proteomes" id="UP000217199"/>
    </source>
</evidence>
<dbReference type="EMBL" id="NBII01000006">
    <property type="protein sequence ID" value="PAV18328.1"/>
    <property type="molecule type" value="Genomic_DNA"/>
</dbReference>
<feature type="repeat" description="WD" evidence="3">
    <location>
        <begin position="1862"/>
        <end position="1903"/>
    </location>
</feature>
<dbReference type="InterPro" id="IPR000008">
    <property type="entry name" value="C2_dom"/>
</dbReference>
<evidence type="ECO:0000313" key="6">
    <source>
        <dbReference type="EMBL" id="PAV18328.1"/>
    </source>
</evidence>
<dbReference type="Gene3D" id="2.60.40.150">
    <property type="entry name" value="C2 domain"/>
    <property type="match status" value="2"/>
</dbReference>
<dbReference type="InterPro" id="IPR035892">
    <property type="entry name" value="C2_domain_sf"/>
</dbReference>
<dbReference type="InterPro" id="IPR020472">
    <property type="entry name" value="WD40_PAC1"/>
</dbReference>
<evidence type="ECO:0000256" key="4">
    <source>
        <dbReference type="SAM" id="MobiDB-lite"/>
    </source>
</evidence>
<feature type="repeat" description="WD" evidence="3">
    <location>
        <begin position="1948"/>
        <end position="1989"/>
    </location>
</feature>
<dbReference type="InterPro" id="IPR015943">
    <property type="entry name" value="WD40/YVTN_repeat-like_dom_sf"/>
</dbReference>
<dbReference type="InterPro" id="IPR056884">
    <property type="entry name" value="NPHP3-like_N"/>
</dbReference>
<feature type="repeat" description="WD" evidence="3">
    <location>
        <begin position="854"/>
        <end position="895"/>
    </location>
</feature>
<dbReference type="SUPFAM" id="SSF52540">
    <property type="entry name" value="P-loop containing nucleoside triphosphate hydrolases"/>
    <property type="match status" value="2"/>
</dbReference>
<feature type="domain" description="C2" evidence="5">
    <location>
        <begin position="1079"/>
        <end position="1209"/>
    </location>
</feature>
<dbReference type="Pfam" id="PF24883">
    <property type="entry name" value="NPHP3_N"/>
    <property type="match status" value="2"/>
</dbReference>
<dbReference type="Pfam" id="PF00168">
    <property type="entry name" value="C2"/>
    <property type="match status" value="2"/>
</dbReference>
<comment type="caution">
    <text evidence="6">The sequence shown here is derived from an EMBL/GenBank/DDBJ whole genome shotgun (WGS) entry which is preliminary data.</text>
</comment>
<gene>
    <name evidence="6" type="ORF">PNOK_0681400</name>
</gene>
<dbReference type="Gene3D" id="2.130.10.10">
    <property type="entry name" value="YVTN repeat-like/Quinoprotein amine dehydrogenase"/>
    <property type="match status" value="4"/>
</dbReference>
<dbReference type="SMART" id="SM00320">
    <property type="entry name" value="WD40"/>
    <property type="match status" value="10"/>
</dbReference>
<dbReference type="InterPro" id="IPR003593">
    <property type="entry name" value="AAA+_ATPase"/>
</dbReference>
<dbReference type="SMART" id="SM00239">
    <property type="entry name" value="C2"/>
    <property type="match status" value="2"/>
</dbReference>
<protein>
    <submittedName>
        <fullName evidence="6">WD40 domain containing protein</fullName>
    </submittedName>
</protein>
<keyword evidence="1 3" id="KW-0853">WD repeat</keyword>
<feature type="region of interest" description="Disordered" evidence="4">
    <location>
        <begin position="1060"/>
        <end position="1092"/>
    </location>
</feature>
<feature type="domain" description="C2" evidence="5">
    <location>
        <begin position="1"/>
        <end position="121"/>
    </location>
</feature>